<dbReference type="EnsemblBacteria" id="ABY36564">
    <property type="protein sequence ID" value="ABY36564"/>
    <property type="gene ID" value="Caur_3379"/>
</dbReference>
<keyword evidence="1" id="KW-0732">Signal</keyword>
<name>A9WJU8_CHLAA</name>
<proteinExistence type="predicted"/>
<dbReference type="InterPro" id="IPR019267">
    <property type="entry name" value="CRISPR-assoc_Cas6_C"/>
</dbReference>
<protein>
    <recommendedName>
        <fullName evidence="2">CRISPR-associated protein Cas6 C-terminal domain-containing protein</fullName>
    </recommendedName>
</protein>
<dbReference type="EMBL" id="CP000909">
    <property type="protein sequence ID" value="ABY36564.1"/>
    <property type="molecule type" value="Genomic_DNA"/>
</dbReference>
<dbReference type="Proteomes" id="UP000002008">
    <property type="component" value="Chromosome"/>
</dbReference>
<evidence type="ECO:0000259" key="2">
    <source>
        <dbReference type="Pfam" id="PF10040"/>
    </source>
</evidence>
<dbReference type="AlphaFoldDB" id="A9WJU8"/>
<dbReference type="HOGENOM" id="CLU_050021_0_0_0"/>
<evidence type="ECO:0000313" key="3">
    <source>
        <dbReference type="EMBL" id="ABY36564.1"/>
    </source>
</evidence>
<reference evidence="4" key="1">
    <citation type="journal article" date="2011" name="BMC Genomics">
        <title>Complete genome sequence of the filamentous anoxygenic phototrophic bacterium Chloroflexus aurantiacus.</title>
        <authorList>
            <person name="Tang K.H."/>
            <person name="Barry K."/>
            <person name="Chertkov O."/>
            <person name="Dalin E."/>
            <person name="Han C.S."/>
            <person name="Hauser L.J."/>
            <person name="Honchak B.M."/>
            <person name="Karbach L.E."/>
            <person name="Land M.L."/>
            <person name="Lapidus A."/>
            <person name="Larimer F.W."/>
            <person name="Mikhailova N."/>
            <person name="Pitluck S."/>
            <person name="Pierson B.K."/>
            <person name="Blankenship R.E."/>
        </authorList>
    </citation>
    <scope>NUCLEOTIDE SEQUENCE [LARGE SCALE GENOMIC DNA]</scope>
    <source>
        <strain evidence="4">ATCC 29366 / DSM 635 / J-10-fl</strain>
    </source>
</reference>
<gene>
    <name evidence="3" type="ordered locus">Caur_3379</name>
</gene>
<dbReference type="Pfam" id="PF10040">
    <property type="entry name" value="CRISPR_Cas6"/>
    <property type="match status" value="1"/>
</dbReference>
<dbReference type="eggNOG" id="COG5551">
    <property type="taxonomic scope" value="Bacteria"/>
</dbReference>
<evidence type="ECO:0000256" key="1">
    <source>
        <dbReference type="SAM" id="SignalP"/>
    </source>
</evidence>
<dbReference type="PATRIC" id="fig|324602.8.peg.3801"/>
<accession>A9WJU8</accession>
<dbReference type="STRING" id="324602.Caur_3379"/>
<keyword evidence="4" id="KW-1185">Reference proteome</keyword>
<sequence>MKDQFCLPALSVLRLRISLRLASAARLPAFKGALFRGALGYALQRIGCPPVCWGHGSTCPAAIPLCAYRELFEVALPSDKAVLHDLRDAPRPFVIELPLDQRRQYAAGDVLEANILLFGQGINLLAHVILAFADVARTGLGRYQVQARLEQVEALAYGQPFGVPIYRDGERLFSAHALPIFNLAELRLRATRQSPRVRLVLRTPLRIKTRGSLMERFEMPALVQAIAWRLHALNYCYGSEPWNVDYRPVIDEARQITIAHDTTHWVDWERSSTRPGKRQSMILGGLIGSVTLHDVPPAVQSLLLAASVVHVGKACVFGHGQLELDHAL</sequence>
<feature type="chain" id="PRO_5002746266" description="CRISPR-associated protein Cas6 C-terminal domain-containing protein" evidence="1">
    <location>
        <begin position="25"/>
        <end position="328"/>
    </location>
</feature>
<feature type="signal peptide" evidence="1">
    <location>
        <begin position="1"/>
        <end position="24"/>
    </location>
</feature>
<organism evidence="3 4">
    <name type="scientific">Chloroflexus aurantiacus (strain ATCC 29366 / DSM 635 / J-10-fl)</name>
    <dbReference type="NCBI Taxonomy" id="324602"/>
    <lineage>
        <taxon>Bacteria</taxon>
        <taxon>Bacillati</taxon>
        <taxon>Chloroflexota</taxon>
        <taxon>Chloroflexia</taxon>
        <taxon>Chloroflexales</taxon>
        <taxon>Chloroflexineae</taxon>
        <taxon>Chloroflexaceae</taxon>
        <taxon>Chloroflexus</taxon>
    </lineage>
</organism>
<dbReference type="RefSeq" id="WP_012259217.1">
    <property type="nucleotide sequence ID" value="NC_010175.1"/>
</dbReference>
<feature type="domain" description="CRISPR-associated protein Cas6 C-terminal" evidence="2">
    <location>
        <begin position="201"/>
        <end position="321"/>
    </location>
</feature>
<dbReference type="KEGG" id="cau:Caur_3379"/>
<evidence type="ECO:0000313" key="4">
    <source>
        <dbReference type="Proteomes" id="UP000002008"/>
    </source>
</evidence>
<dbReference type="Gene3D" id="3.30.70.1900">
    <property type="match status" value="1"/>
</dbReference>
<dbReference type="InParanoid" id="A9WJU8"/>